<dbReference type="InterPro" id="IPR004839">
    <property type="entry name" value="Aminotransferase_I/II_large"/>
</dbReference>
<gene>
    <name evidence="8" type="ORF">CINCED_3A014597</name>
</gene>
<comment type="similarity">
    <text evidence="2 6">Belongs to the class-II pyridoxal-phosphate-dependent aminotransferase family.</text>
</comment>
<comment type="catalytic activity">
    <reaction evidence="6">
        <text>succinyl-CoA + glycine + H(+) = 5-aminolevulinate + CO2 + CoA</text>
        <dbReference type="Rhea" id="RHEA:12921"/>
        <dbReference type="ChEBI" id="CHEBI:15378"/>
        <dbReference type="ChEBI" id="CHEBI:16526"/>
        <dbReference type="ChEBI" id="CHEBI:57287"/>
        <dbReference type="ChEBI" id="CHEBI:57292"/>
        <dbReference type="ChEBI" id="CHEBI:57305"/>
        <dbReference type="ChEBI" id="CHEBI:356416"/>
        <dbReference type="EC" id="2.3.1.37"/>
    </reaction>
</comment>
<accession>A0A5E4M445</accession>
<dbReference type="Proteomes" id="UP000325440">
    <property type="component" value="Unassembled WGS sequence"/>
</dbReference>
<evidence type="ECO:0000259" key="7">
    <source>
        <dbReference type="Pfam" id="PF00155"/>
    </source>
</evidence>
<keyword evidence="5 6" id="KW-0012">Acyltransferase</keyword>
<dbReference type="EMBL" id="CABPRJ010000050">
    <property type="protein sequence ID" value="VVC26878.1"/>
    <property type="molecule type" value="Genomic_DNA"/>
</dbReference>
<proteinExistence type="inferred from homology"/>
<dbReference type="Pfam" id="PF00155">
    <property type="entry name" value="Aminotran_1_2"/>
    <property type="match status" value="1"/>
</dbReference>
<dbReference type="InterPro" id="IPR015422">
    <property type="entry name" value="PyrdxlP-dep_Trfase_small"/>
</dbReference>
<evidence type="ECO:0000256" key="6">
    <source>
        <dbReference type="RuleBase" id="RU910713"/>
    </source>
</evidence>
<dbReference type="AlphaFoldDB" id="A0A5E4M445"/>
<name>A0A5E4M445_9HEMI</name>
<comment type="pathway">
    <text evidence="6">Porphyrin-containing compound metabolism; protoporphyrin-IX biosynthesis; 5-aminolevulinate from glycine: step 1/1.</text>
</comment>
<dbReference type="GO" id="GO:0008483">
    <property type="term" value="F:transaminase activity"/>
    <property type="evidence" value="ECO:0007669"/>
    <property type="project" value="UniProtKB-KW"/>
</dbReference>
<dbReference type="GO" id="GO:0030170">
    <property type="term" value="F:pyridoxal phosphate binding"/>
    <property type="evidence" value="ECO:0007669"/>
    <property type="project" value="UniProtKB-UniRule"/>
</dbReference>
<evidence type="ECO:0000256" key="3">
    <source>
        <dbReference type="ARBA" id="ARBA00022679"/>
    </source>
</evidence>
<dbReference type="PANTHER" id="PTHR13693:SF102">
    <property type="entry name" value="2-AMINO-3-KETOBUTYRATE COENZYME A LIGASE, MITOCHONDRIAL"/>
    <property type="match status" value="1"/>
</dbReference>
<keyword evidence="4 6" id="KW-0663">Pyridoxal phosphate</keyword>
<keyword evidence="9" id="KW-1185">Reference proteome</keyword>
<evidence type="ECO:0000256" key="5">
    <source>
        <dbReference type="ARBA" id="ARBA00023315"/>
    </source>
</evidence>
<evidence type="ECO:0000313" key="9">
    <source>
        <dbReference type="Proteomes" id="UP000325440"/>
    </source>
</evidence>
<dbReference type="GO" id="GO:0005739">
    <property type="term" value="C:mitochondrion"/>
    <property type="evidence" value="ECO:0007669"/>
    <property type="project" value="TreeGrafter"/>
</dbReference>
<comment type="cofactor">
    <cofactor evidence="1 6">
        <name>pyridoxal 5'-phosphate</name>
        <dbReference type="ChEBI" id="CHEBI:597326"/>
    </cofactor>
</comment>
<dbReference type="UniPathway" id="UPA00251">
    <property type="reaction ID" value="UER00375"/>
</dbReference>
<evidence type="ECO:0000256" key="1">
    <source>
        <dbReference type="ARBA" id="ARBA00001933"/>
    </source>
</evidence>
<evidence type="ECO:0000256" key="2">
    <source>
        <dbReference type="ARBA" id="ARBA00008392"/>
    </source>
</evidence>
<dbReference type="GO" id="GO:0006782">
    <property type="term" value="P:protoporphyrinogen IX biosynthetic process"/>
    <property type="evidence" value="ECO:0007669"/>
    <property type="project" value="UniProtKB-UniRule"/>
</dbReference>
<keyword evidence="6" id="KW-0350">Heme biosynthesis</keyword>
<reference evidence="8 9" key="1">
    <citation type="submission" date="2019-08" db="EMBL/GenBank/DDBJ databases">
        <authorList>
            <person name="Alioto T."/>
            <person name="Alioto T."/>
            <person name="Gomez Garrido J."/>
        </authorList>
    </citation>
    <scope>NUCLEOTIDE SEQUENCE [LARGE SCALE GENOMIC DNA]</scope>
</reference>
<dbReference type="InterPro" id="IPR015424">
    <property type="entry name" value="PyrdxlP-dep_Trfase"/>
</dbReference>
<evidence type="ECO:0000313" key="8">
    <source>
        <dbReference type="EMBL" id="VVC26878.1"/>
    </source>
</evidence>
<dbReference type="NCBIfam" id="TIGR01821">
    <property type="entry name" value="5aminolev_synth"/>
    <property type="match status" value="1"/>
</dbReference>
<dbReference type="FunFam" id="3.40.640.10:FF:000006">
    <property type="entry name" value="5-aminolevulinate synthase, mitochondrial"/>
    <property type="match status" value="1"/>
</dbReference>
<dbReference type="InterPro" id="IPR010961">
    <property type="entry name" value="4pyrrol_synth_NH2levulA_synth"/>
</dbReference>
<dbReference type="PANTHER" id="PTHR13693">
    <property type="entry name" value="CLASS II AMINOTRANSFERASE/8-AMINO-7-OXONONANOATE SYNTHASE"/>
    <property type="match status" value="1"/>
</dbReference>
<protein>
    <recommendedName>
        <fullName evidence="6">5-aminolevulinate synthase</fullName>
        <ecNumber evidence="6">2.3.1.37</ecNumber>
    </recommendedName>
    <alternativeName>
        <fullName evidence="6">5-aminolevulinic acid synthase</fullName>
    </alternativeName>
    <alternativeName>
        <fullName evidence="6">Delta-ALA synthase</fullName>
    </alternativeName>
    <alternativeName>
        <fullName evidence="6">Delta-aminolevulinate synthase</fullName>
    </alternativeName>
</protein>
<keyword evidence="3 6" id="KW-0808">Transferase</keyword>
<dbReference type="GO" id="GO:0048821">
    <property type="term" value="P:erythrocyte development"/>
    <property type="evidence" value="ECO:0007669"/>
    <property type="project" value="TreeGrafter"/>
</dbReference>
<organism evidence="8 9">
    <name type="scientific">Cinara cedri</name>
    <dbReference type="NCBI Taxonomy" id="506608"/>
    <lineage>
        <taxon>Eukaryota</taxon>
        <taxon>Metazoa</taxon>
        <taxon>Ecdysozoa</taxon>
        <taxon>Arthropoda</taxon>
        <taxon>Hexapoda</taxon>
        <taxon>Insecta</taxon>
        <taxon>Pterygota</taxon>
        <taxon>Neoptera</taxon>
        <taxon>Paraneoptera</taxon>
        <taxon>Hemiptera</taxon>
        <taxon>Sternorrhyncha</taxon>
        <taxon>Aphidomorpha</taxon>
        <taxon>Aphidoidea</taxon>
        <taxon>Aphididae</taxon>
        <taxon>Lachninae</taxon>
        <taxon>Cinara</taxon>
    </lineage>
</organism>
<dbReference type="Gene3D" id="3.90.1150.10">
    <property type="entry name" value="Aspartate Aminotransferase, domain 1"/>
    <property type="match status" value="1"/>
</dbReference>
<sequence length="535" mass="59200">MSCPFMSKLPTTYIKNYVSGLLKTYGPSCPVMSRFVNIGPTTSMSIEDPDLKKKCPFLKDESTANVVKEVSKEIQEDVIEPINNTEHKFNYENFFHEQIMRKKIDHSYRIFKKVNRLATDFPYALEYTGNEKPVTVWCSNDYLGMSCHPKVKGAVQQTLEKYGSGAGGTRNISGNSMFHENLEKDLALQHKKESALLFTSCFVANDSTLFTLGKMLPGVHIFSDSGNHASMIQGIRNCGAPKHIFRHNDPEHLEELLKSVDPAVPKIVAFETVHSMTGAICPLEELCEVSHKYGALTFVDEVHAVGLYGDHGAGVGELRSLMHKMDIISGTLGKAYGNVGGYIAGSSNLIDMVRSYAAGFIFTTSLPPMVLAGAQAAVGVLASAEGRLLRKKHQENVQYLRQKLFAADLPVESTPSHIIPIKIGDPNLCSKISDLLLQEKGHYVQAINYPTVPIGEEKLRLAPTPHHTAEMVDILVADMLDVWVKLGIPINSTRCTICKRKPQCIRTNNHIQNNCRITIESCLVPNCYQFINASA</sequence>
<feature type="domain" description="Aminotransferase class I/classII large" evidence="7">
    <location>
        <begin position="133"/>
        <end position="477"/>
    </location>
</feature>
<keyword evidence="8" id="KW-0032">Aminotransferase</keyword>
<dbReference type="CDD" id="cd06454">
    <property type="entry name" value="KBL_like"/>
    <property type="match status" value="1"/>
</dbReference>
<dbReference type="EC" id="2.3.1.37" evidence="6"/>
<evidence type="ECO:0000256" key="4">
    <source>
        <dbReference type="ARBA" id="ARBA00022898"/>
    </source>
</evidence>
<dbReference type="InterPro" id="IPR015421">
    <property type="entry name" value="PyrdxlP-dep_Trfase_major"/>
</dbReference>
<dbReference type="GO" id="GO:0003870">
    <property type="term" value="F:5-aminolevulinate synthase activity"/>
    <property type="evidence" value="ECO:0007669"/>
    <property type="project" value="UniProtKB-EC"/>
</dbReference>
<dbReference type="SUPFAM" id="SSF53383">
    <property type="entry name" value="PLP-dependent transferases"/>
    <property type="match status" value="1"/>
</dbReference>
<dbReference type="Gene3D" id="3.40.640.10">
    <property type="entry name" value="Type I PLP-dependent aspartate aminotransferase-like (Major domain)"/>
    <property type="match status" value="1"/>
</dbReference>
<dbReference type="InterPro" id="IPR050087">
    <property type="entry name" value="AON_synthase_class-II"/>
</dbReference>
<dbReference type="OrthoDB" id="10263824at2759"/>
<dbReference type="GO" id="GO:0042541">
    <property type="term" value="P:hemoglobin biosynthetic process"/>
    <property type="evidence" value="ECO:0007669"/>
    <property type="project" value="TreeGrafter"/>
</dbReference>